<accession>A0ACB8U0C6</accession>
<keyword evidence="2" id="KW-1185">Reference proteome</keyword>
<protein>
    <submittedName>
        <fullName evidence="1">Uncharacterized protein</fullName>
    </submittedName>
</protein>
<dbReference type="EMBL" id="MU274916">
    <property type="protein sequence ID" value="KAI0087808.1"/>
    <property type="molecule type" value="Genomic_DNA"/>
</dbReference>
<evidence type="ECO:0000313" key="2">
    <source>
        <dbReference type="Proteomes" id="UP001055072"/>
    </source>
</evidence>
<reference evidence="1" key="1">
    <citation type="journal article" date="2021" name="Environ. Microbiol.">
        <title>Gene family expansions and transcriptome signatures uncover fungal adaptations to wood decay.</title>
        <authorList>
            <person name="Hage H."/>
            <person name="Miyauchi S."/>
            <person name="Viragh M."/>
            <person name="Drula E."/>
            <person name="Min B."/>
            <person name="Chaduli D."/>
            <person name="Navarro D."/>
            <person name="Favel A."/>
            <person name="Norest M."/>
            <person name="Lesage-Meessen L."/>
            <person name="Balint B."/>
            <person name="Merenyi Z."/>
            <person name="de Eugenio L."/>
            <person name="Morin E."/>
            <person name="Martinez A.T."/>
            <person name="Baldrian P."/>
            <person name="Stursova M."/>
            <person name="Martinez M.J."/>
            <person name="Novotny C."/>
            <person name="Magnuson J.K."/>
            <person name="Spatafora J.W."/>
            <person name="Maurice S."/>
            <person name="Pangilinan J."/>
            <person name="Andreopoulos W."/>
            <person name="LaButti K."/>
            <person name="Hundley H."/>
            <person name="Na H."/>
            <person name="Kuo A."/>
            <person name="Barry K."/>
            <person name="Lipzen A."/>
            <person name="Henrissat B."/>
            <person name="Riley R."/>
            <person name="Ahrendt S."/>
            <person name="Nagy L.G."/>
            <person name="Grigoriev I.V."/>
            <person name="Martin F."/>
            <person name="Rosso M.N."/>
        </authorList>
    </citation>
    <scope>NUCLEOTIDE SEQUENCE</scope>
    <source>
        <strain evidence="1">CBS 384.51</strain>
    </source>
</reference>
<proteinExistence type="predicted"/>
<organism evidence="1 2">
    <name type="scientific">Irpex rosettiformis</name>
    <dbReference type="NCBI Taxonomy" id="378272"/>
    <lineage>
        <taxon>Eukaryota</taxon>
        <taxon>Fungi</taxon>
        <taxon>Dikarya</taxon>
        <taxon>Basidiomycota</taxon>
        <taxon>Agaricomycotina</taxon>
        <taxon>Agaricomycetes</taxon>
        <taxon>Polyporales</taxon>
        <taxon>Irpicaceae</taxon>
        <taxon>Irpex</taxon>
    </lineage>
</organism>
<name>A0ACB8U0C6_9APHY</name>
<sequence length="517" mass="54242">MVFLLTVPFTLLLPAVVRAANSWNAPCHTGECSYDLKNSTHAGNVRASVTISGPTSAIADLTPAAGWQILNCNATDGAQDIRAICTGSDNDCGHLYQNGAVGTVVRLPEGCGKMPFARIAAEWTHDNQTVPEDVAQGATRRAEPSTVRGITVDTQWHMINPNRHGQVNMFVQGATGNQTLPDVNAQDLHRRGLFSSITSALHALSFNLDKSSTKTIDVSKPFSLLDKTKLCPASGLVPSRKVGLTVDVNAKAHADINYGVVASGSIVPPKVKDFGIFADFDAQLGGSVDVDAFASISLDSGKLMIFQAGLPGLDFPGILTIGPSFQITAQAVAKAQADVKIAVDLAYNINGAKVYFPPGHGSSLGTFSPSNTNLQLSADPSVSATGSLQAHVIPAVLFGVNALDGLANVDVELDLDTFAELDLTLSESKSGFTGCADVKTGINVKAAANGSFFSLFNKATVISIYSKSFDLFKKCFGNAHRRRYASIEARDGPTCDGSFGTSTTKTTITSGTVPASR</sequence>
<gene>
    <name evidence="1" type="ORF">BDY19DRAFT_1042228</name>
</gene>
<dbReference type="Proteomes" id="UP001055072">
    <property type="component" value="Unassembled WGS sequence"/>
</dbReference>
<evidence type="ECO:0000313" key="1">
    <source>
        <dbReference type="EMBL" id="KAI0087808.1"/>
    </source>
</evidence>
<comment type="caution">
    <text evidence="1">The sequence shown here is derived from an EMBL/GenBank/DDBJ whole genome shotgun (WGS) entry which is preliminary data.</text>
</comment>